<keyword evidence="12" id="KW-0067">ATP-binding</keyword>
<dbReference type="PROSITE" id="PS50011">
    <property type="entry name" value="PROTEIN_KINASE_DOM"/>
    <property type="match status" value="1"/>
</dbReference>
<keyword evidence="5" id="KW-0808">Transferase</keyword>
<reference evidence="23 24" key="1">
    <citation type="journal article" date="2016" name="Fungal Biol.">
        <title>The genome of Xylona heveae provides a window into fungal endophytism.</title>
        <authorList>
            <person name="Gazis R."/>
            <person name="Kuo A."/>
            <person name="Riley R."/>
            <person name="LaButti K."/>
            <person name="Lipzen A."/>
            <person name="Lin J."/>
            <person name="Amirebrahimi M."/>
            <person name="Hesse C.N."/>
            <person name="Spatafora J.W."/>
            <person name="Henrissat B."/>
            <person name="Hainaut M."/>
            <person name="Grigoriev I.V."/>
            <person name="Hibbett D.S."/>
        </authorList>
    </citation>
    <scope>NUCLEOTIDE SEQUENCE [LARGE SCALE GENOMIC DNA]</scope>
    <source>
        <strain evidence="23 24">TC161</strain>
    </source>
</reference>
<dbReference type="Pfam" id="PF06479">
    <property type="entry name" value="Ribonuc_2-5A"/>
    <property type="match status" value="1"/>
</dbReference>
<dbReference type="OMA" id="QCYEKDY"/>
<evidence type="ECO:0000256" key="4">
    <source>
        <dbReference type="ARBA" id="ARBA00022527"/>
    </source>
</evidence>
<dbReference type="FunCoup" id="A0A165JZZ6">
    <property type="interactions" value="124"/>
</dbReference>
<dbReference type="GeneID" id="28896805"/>
<evidence type="ECO:0000256" key="15">
    <source>
        <dbReference type="ARBA" id="ARBA00023136"/>
    </source>
</evidence>
<dbReference type="AlphaFoldDB" id="A0A165JZZ6"/>
<dbReference type="InParanoid" id="A0A165JZZ6"/>
<keyword evidence="6" id="KW-0812">Transmembrane</keyword>
<sequence>MLRRSADAAKVLSLAFIAFYLLLPVFAAAQQKQYLQDGYPHNDEILHSDSPKKGGLPGARDPFESSKLPTDPRLEQVHQYLKDTAVVSNSESAIATLAPASLGDVVRAPPARQSGKSATLSRPPALLNARSLQDWEVEDFVLLATVDGTIHARDRRTGAPRWALEVDRSMVETAYHRRNKTDKIEPRPEDNLLWIVEPSQDGSIYIYTPGPNPSLQKLELTVKKLVEELSPYAGDDPRVVYTAEKRTTLYTVDAANGRVLKTFSSAGSSVNDDASCPRVTGLEYLDDEECGSGGLLTLGRIEYTVAIQSRDTGDPICTIRYSEWGPNNRDSDLQSQYISTMDQKYIYSRHDGSIFGFDHTQMDERRKLYTQKFSSPVARVFDVARPLESDSHDTPLIILPQPTGPTDGEGLSNSFSDRTNRIFVNHTEQGAWYAMSEDSYPLVTGGAPLAQCYNSDWLDTIGSLDFSHLSKAQDALVGVHAIAPFQDRKRSFPTLPGPEKELANDTPLNPILQPPHSSAIPTIGMAEPPPSNLHWTLLSVVLSILGTWIYLHRRELTTTLRKKLQLKGKSNTAADTSLSAEPAKDLETLRPLSGPNMELQGETAEGLQGGVPLVEQTSAATAEANPVPQSAAKDKAIQSGDVPDNSNAEEPAPSPPKKKKAHRGQRGGRQHRKKNANKKENVDEVERILDEVQDVQGGPSIEPDVITVNVAKSDSVTDVIEPFQINNLVVTDEVLGYGSSGTMVFKGSFEGREVAVKRMLRQFFNVASHEVGLLQESDDHANVIRYFCRQESSLFHYIALELCHASVQDVVERPVEFPKLAKAWSLDMPHIMLQIAAGVRHLHALRIVHRDLKPQNILVANPKLSPANPDAVVPPRILISDFGLCKKLENELSYLGTSMTHAAGTPGWRAPELLLLDKDKAGSADFYTTASGLSSEASNSAAGGTKSTRRATRAIDIFSLGCVYFYVLTGGLHPFGDSYMREANALKGNFDLEPLDSLGDYASEAKDLIGRMIALEPRQRPDATSVMIHPFFWPPEKRLNFLCDVSDHFEFECRDPPSPHLQILESVAAEVINGDFLRKLHKDFVDTLGKQRKYTGTKMLDLLRALRNKKNHYQDMPDDVKARVGPLPAGYLHYWTVRFPDLLLQCHNAIVSCELQGRDRFKPYFTPPP</sequence>
<keyword evidence="13" id="KW-0460">Magnesium</keyword>
<proteinExistence type="predicted"/>
<name>A0A165JZZ6_XYLHT</name>
<dbReference type="SMART" id="SM00580">
    <property type="entry name" value="PUG"/>
    <property type="match status" value="1"/>
</dbReference>
<keyword evidence="15" id="KW-0472">Membrane</keyword>
<evidence type="ECO:0000256" key="7">
    <source>
        <dbReference type="ARBA" id="ARBA00022723"/>
    </source>
</evidence>
<feature type="region of interest" description="Disordered" evidence="19">
    <location>
        <begin position="45"/>
        <end position="72"/>
    </location>
</feature>
<feature type="domain" description="KEN" evidence="22">
    <location>
        <begin position="1035"/>
        <end position="1167"/>
    </location>
</feature>
<dbReference type="GO" id="GO:0046872">
    <property type="term" value="F:metal ion binding"/>
    <property type="evidence" value="ECO:0007669"/>
    <property type="project" value="UniProtKB-KW"/>
</dbReference>
<dbReference type="InterPro" id="IPR010513">
    <property type="entry name" value="KEN_dom"/>
</dbReference>
<dbReference type="GO" id="GO:0004674">
    <property type="term" value="F:protein serine/threonine kinase activity"/>
    <property type="evidence" value="ECO:0007669"/>
    <property type="project" value="UniProtKB-KW"/>
</dbReference>
<evidence type="ECO:0000256" key="19">
    <source>
        <dbReference type="SAM" id="MobiDB-lite"/>
    </source>
</evidence>
<dbReference type="InterPro" id="IPR011009">
    <property type="entry name" value="Kinase-like_dom_sf"/>
</dbReference>
<dbReference type="SUPFAM" id="SSF56112">
    <property type="entry name" value="Protein kinase-like (PK-like)"/>
    <property type="match status" value="1"/>
</dbReference>
<dbReference type="Proteomes" id="UP000076632">
    <property type="component" value="Unassembled WGS sequence"/>
</dbReference>
<dbReference type="GO" id="GO:0070059">
    <property type="term" value="P:intrinsic apoptotic signaling pathway in response to endoplasmic reticulum stress"/>
    <property type="evidence" value="ECO:0007669"/>
    <property type="project" value="TreeGrafter"/>
</dbReference>
<evidence type="ECO:0000256" key="18">
    <source>
        <dbReference type="ARBA" id="ARBA00048977"/>
    </source>
</evidence>
<dbReference type="InterPro" id="IPR008271">
    <property type="entry name" value="Ser/Thr_kinase_AS"/>
</dbReference>
<dbReference type="EMBL" id="KV407454">
    <property type="protein sequence ID" value="KZF26835.1"/>
    <property type="molecule type" value="Genomic_DNA"/>
</dbReference>
<dbReference type="OrthoDB" id="63989at2759"/>
<feature type="compositionally biased region" description="Polar residues" evidence="19">
    <location>
        <begin position="568"/>
        <end position="579"/>
    </location>
</feature>
<evidence type="ECO:0000256" key="8">
    <source>
        <dbReference type="ARBA" id="ARBA00022729"/>
    </source>
</evidence>
<dbReference type="PANTHER" id="PTHR13954">
    <property type="entry name" value="IRE1-RELATED"/>
    <property type="match status" value="1"/>
</dbReference>
<dbReference type="InterPro" id="IPR015943">
    <property type="entry name" value="WD40/YVTN_repeat-like_dom_sf"/>
</dbReference>
<dbReference type="InterPro" id="IPR000719">
    <property type="entry name" value="Prot_kinase_dom"/>
</dbReference>
<dbReference type="Gene3D" id="1.20.1440.180">
    <property type="entry name" value="KEN domain"/>
    <property type="match status" value="1"/>
</dbReference>
<evidence type="ECO:0000259" key="21">
    <source>
        <dbReference type="PROSITE" id="PS50011"/>
    </source>
</evidence>
<evidence type="ECO:0000256" key="11">
    <source>
        <dbReference type="ARBA" id="ARBA00022801"/>
    </source>
</evidence>
<dbReference type="GO" id="GO:1990604">
    <property type="term" value="C:IRE1-TRAF2-ASK1 complex"/>
    <property type="evidence" value="ECO:0007669"/>
    <property type="project" value="TreeGrafter"/>
</dbReference>
<dbReference type="CDD" id="cd13982">
    <property type="entry name" value="STKc_IRE1"/>
    <property type="match status" value="1"/>
</dbReference>
<evidence type="ECO:0000256" key="5">
    <source>
        <dbReference type="ARBA" id="ARBA00022679"/>
    </source>
</evidence>
<organism evidence="23 24">
    <name type="scientific">Xylona heveae (strain CBS 132557 / TC161)</name>
    <dbReference type="NCBI Taxonomy" id="1328760"/>
    <lineage>
        <taxon>Eukaryota</taxon>
        <taxon>Fungi</taxon>
        <taxon>Dikarya</taxon>
        <taxon>Ascomycota</taxon>
        <taxon>Pezizomycotina</taxon>
        <taxon>Xylonomycetes</taxon>
        <taxon>Xylonales</taxon>
        <taxon>Xylonaceae</taxon>
        <taxon>Xylona</taxon>
    </lineage>
</organism>
<feature type="compositionally biased region" description="Basic residues" evidence="19">
    <location>
        <begin position="656"/>
        <end position="676"/>
    </location>
</feature>
<keyword evidence="14" id="KW-1133">Transmembrane helix</keyword>
<dbReference type="RefSeq" id="XP_018192390.1">
    <property type="nucleotide sequence ID" value="XM_018331668.1"/>
</dbReference>
<keyword evidence="16" id="KW-0325">Glycoprotein</keyword>
<protein>
    <recommendedName>
        <fullName evidence="3">non-specific serine/threonine protein kinase</fullName>
        <ecNumber evidence="3">2.7.11.1</ecNumber>
    </recommendedName>
</protein>
<evidence type="ECO:0000256" key="20">
    <source>
        <dbReference type="SAM" id="SignalP"/>
    </source>
</evidence>
<dbReference type="GO" id="GO:0005524">
    <property type="term" value="F:ATP binding"/>
    <property type="evidence" value="ECO:0007669"/>
    <property type="project" value="UniProtKB-KW"/>
</dbReference>
<evidence type="ECO:0000256" key="13">
    <source>
        <dbReference type="ARBA" id="ARBA00022842"/>
    </source>
</evidence>
<dbReference type="InterPro" id="IPR038357">
    <property type="entry name" value="KEN_sf"/>
</dbReference>
<gene>
    <name evidence="23" type="ORF">L228DRAFT_243362</name>
</gene>
<dbReference type="Gene3D" id="3.30.200.20">
    <property type="entry name" value="Phosphorylase Kinase, domain 1"/>
    <property type="match status" value="1"/>
</dbReference>
<dbReference type="InterPro" id="IPR018391">
    <property type="entry name" value="PQQ_b-propeller_rpt"/>
</dbReference>
<keyword evidence="10" id="KW-0418">Kinase</keyword>
<dbReference type="SMART" id="SM00220">
    <property type="entry name" value="S_TKc"/>
    <property type="match status" value="1"/>
</dbReference>
<keyword evidence="7" id="KW-0479">Metal-binding</keyword>
<keyword evidence="4" id="KW-0723">Serine/threonine-protein kinase</keyword>
<dbReference type="Pfam" id="PF00069">
    <property type="entry name" value="Pkinase"/>
    <property type="match status" value="1"/>
</dbReference>
<dbReference type="InterPro" id="IPR045133">
    <property type="entry name" value="IRE1/2-like"/>
</dbReference>
<evidence type="ECO:0000256" key="10">
    <source>
        <dbReference type="ARBA" id="ARBA00022777"/>
    </source>
</evidence>
<dbReference type="GO" id="GO:0051082">
    <property type="term" value="F:unfolded protein binding"/>
    <property type="evidence" value="ECO:0007669"/>
    <property type="project" value="TreeGrafter"/>
</dbReference>
<evidence type="ECO:0000256" key="3">
    <source>
        <dbReference type="ARBA" id="ARBA00012513"/>
    </source>
</evidence>
<dbReference type="STRING" id="1328760.A0A165JZZ6"/>
<feature type="domain" description="Protein kinase" evidence="21">
    <location>
        <begin position="729"/>
        <end position="1032"/>
    </location>
</feature>
<dbReference type="GO" id="GO:0006397">
    <property type="term" value="P:mRNA processing"/>
    <property type="evidence" value="ECO:0007669"/>
    <property type="project" value="InterPro"/>
</dbReference>
<evidence type="ECO:0000256" key="17">
    <source>
        <dbReference type="ARBA" id="ARBA00048659"/>
    </source>
</evidence>
<feature type="chain" id="PRO_5007860505" description="non-specific serine/threonine protein kinase" evidence="20">
    <location>
        <begin position="30"/>
        <end position="1169"/>
    </location>
</feature>
<evidence type="ECO:0000256" key="2">
    <source>
        <dbReference type="ARBA" id="ARBA00004479"/>
    </source>
</evidence>
<dbReference type="FunFam" id="3.30.200.20:FF:000077">
    <property type="entry name" value="Putative Serine/threonine-protein kinase/endoribonuclease IRE1"/>
    <property type="match status" value="1"/>
</dbReference>
<feature type="region of interest" description="Disordered" evidence="19">
    <location>
        <begin position="564"/>
        <end position="600"/>
    </location>
</feature>
<dbReference type="SMART" id="SM00564">
    <property type="entry name" value="PQQ"/>
    <property type="match status" value="2"/>
</dbReference>
<dbReference type="Gene3D" id="1.10.510.10">
    <property type="entry name" value="Transferase(Phosphotransferase) domain 1"/>
    <property type="match status" value="1"/>
</dbReference>
<accession>A0A165JZZ6</accession>
<dbReference type="CDD" id="cd09769">
    <property type="entry name" value="Luminal_IRE1"/>
    <property type="match status" value="1"/>
</dbReference>
<dbReference type="PROSITE" id="PS00108">
    <property type="entry name" value="PROTEIN_KINASE_ST"/>
    <property type="match status" value="1"/>
</dbReference>
<comment type="catalytic activity">
    <reaction evidence="18">
        <text>L-seryl-[protein] + ATP = O-phospho-L-seryl-[protein] + ADP + H(+)</text>
        <dbReference type="Rhea" id="RHEA:17989"/>
        <dbReference type="Rhea" id="RHEA-COMP:9863"/>
        <dbReference type="Rhea" id="RHEA-COMP:11604"/>
        <dbReference type="ChEBI" id="CHEBI:15378"/>
        <dbReference type="ChEBI" id="CHEBI:29999"/>
        <dbReference type="ChEBI" id="CHEBI:30616"/>
        <dbReference type="ChEBI" id="CHEBI:83421"/>
        <dbReference type="ChEBI" id="CHEBI:456216"/>
        <dbReference type="EC" id="2.7.11.1"/>
    </reaction>
    <physiologicalReaction direction="left-to-right" evidence="18">
        <dbReference type="Rhea" id="RHEA:17990"/>
    </physiologicalReaction>
</comment>
<dbReference type="SUPFAM" id="SSF50998">
    <property type="entry name" value="Quinoprotein alcohol dehydrogenase-like"/>
    <property type="match status" value="1"/>
</dbReference>
<dbReference type="GO" id="GO:0036498">
    <property type="term" value="P:IRE1-mediated unfolded protein response"/>
    <property type="evidence" value="ECO:0007669"/>
    <property type="project" value="UniProtKB-ARBA"/>
</dbReference>
<dbReference type="PROSITE" id="PS51392">
    <property type="entry name" value="KEN"/>
    <property type="match status" value="1"/>
</dbReference>
<evidence type="ECO:0000256" key="16">
    <source>
        <dbReference type="ARBA" id="ARBA00023180"/>
    </source>
</evidence>
<dbReference type="Gene3D" id="2.130.10.10">
    <property type="entry name" value="YVTN repeat-like/Quinoprotein amine dehydrogenase"/>
    <property type="match status" value="1"/>
</dbReference>
<dbReference type="InterPro" id="IPR011047">
    <property type="entry name" value="Quinoprotein_ADH-like_sf"/>
</dbReference>
<evidence type="ECO:0000313" key="24">
    <source>
        <dbReference type="Proteomes" id="UP000076632"/>
    </source>
</evidence>
<evidence type="ECO:0000256" key="9">
    <source>
        <dbReference type="ARBA" id="ARBA00022741"/>
    </source>
</evidence>
<feature type="signal peptide" evidence="20">
    <location>
        <begin position="1"/>
        <end position="29"/>
    </location>
</feature>
<comment type="catalytic activity">
    <reaction evidence="17">
        <text>L-threonyl-[protein] + ATP = O-phospho-L-threonyl-[protein] + ADP + H(+)</text>
        <dbReference type="Rhea" id="RHEA:46608"/>
        <dbReference type="Rhea" id="RHEA-COMP:11060"/>
        <dbReference type="Rhea" id="RHEA-COMP:11605"/>
        <dbReference type="ChEBI" id="CHEBI:15378"/>
        <dbReference type="ChEBI" id="CHEBI:30013"/>
        <dbReference type="ChEBI" id="CHEBI:30616"/>
        <dbReference type="ChEBI" id="CHEBI:61977"/>
        <dbReference type="ChEBI" id="CHEBI:456216"/>
        <dbReference type="EC" id="2.7.11.1"/>
    </reaction>
    <physiologicalReaction direction="left-to-right" evidence="17">
        <dbReference type="Rhea" id="RHEA:46609"/>
    </physiologicalReaction>
</comment>
<evidence type="ECO:0000256" key="1">
    <source>
        <dbReference type="ARBA" id="ARBA00001946"/>
    </source>
</evidence>
<feature type="region of interest" description="Disordered" evidence="19">
    <location>
        <begin position="619"/>
        <end position="684"/>
    </location>
</feature>
<dbReference type="CDD" id="cd10422">
    <property type="entry name" value="RNase_Ire1"/>
    <property type="match status" value="1"/>
</dbReference>
<evidence type="ECO:0000256" key="6">
    <source>
        <dbReference type="ARBA" id="ARBA00022692"/>
    </source>
</evidence>
<dbReference type="PANTHER" id="PTHR13954:SF6">
    <property type="entry name" value="NON-SPECIFIC SERINE_THREONINE PROTEIN KINASE"/>
    <property type="match status" value="1"/>
</dbReference>
<keyword evidence="11" id="KW-0378">Hydrolase</keyword>
<evidence type="ECO:0000259" key="22">
    <source>
        <dbReference type="PROSITE" id="PS51392"/>
    </source>
</evidence>
<evidence type="ECO:0000313" key="23">
    <source>
        <dbReference type="EMBL" id="KZF26835.1"/>
    </source>
</evidence>
<keyword evidence="8 20" id="KW-0732">Signal</keyword>
<comment type="subcellular location">
    <subcellularLocation>
        <location evidence="2">Membrane</location>
        <topology evidence="2">Single-pass type I membrane protein</topology>
    </subcellularLocation>
</comment>
<keyword evidence="24" id="KW-1185">Reference proteome</keyword>
<dbReference type="EC" id="2.7.11.1" evidence="3"/>
<dbReference type="GO" id="GO:0016787">
    <property type="term" value="F:hydrolase activity"/>
    <property type="evidence" value="ECO:0007669"/>
    <property type="project" value="UniProtKB-KW"/>
</dbReference>
<keyword evidence="9" id="KW-0547">Nucleotide-binding</keyword>
<dbReference type="GO" id="GO:0004521">
    <property type="term" value="F:RNA endonuclease activity"/>
    <property type="evidence" value="ECO:0007669"/>
    <property type="project" value="InterPro"/>
</dbReference>
<evidence type="ECO:0000256" key="12">
    <source>
        <dbReference type="ARBA" id="ARBA00022840"/>
    </source>
</evidence>
<evidence type="ECO:0000256" key="14">
    <source>
        <dbReference type="ARBA" id="ARBA00022989"/>
    </source>
</evidence>
<comment type="cofactor">
    <cofactor evidence="1">
        <name>Mg(2+)</name>
        <dbReference type="ChEBI" id="CHEBI:18420"/>
    </cofactor>
</comment>
<dbReference type="FunFam" id="1.10.510.10:FF:000572">
    <property type="entry name" value="Serine/threonine-protein kinase/endoribonuclease IRE1"/>
    <property type="match status" value="1"/>
</dbReference>